<dbReference type="Pfam" id="PF07729">
    <property type="entry name" value="FCD"/>
    <property type="match status" value="1"/>
</dbReference>
<evidence type="ECO:0000259" key="4">
    <source>
        <dbReference type="PROSITE" id="PS50949"/>
    </source>
</evidence>
<dbReference type="Pfam" id="PF00392">
    <property type="entry name" value="GntR"/>
    <property type="match status" value="1"/>
</dbReference>
<dbReference type="PANTHER" id="PTHR43537">
    <property type="entry name" value="TRANSCRIPTIONAL REGULATOR, GNTR FAMILY"/>
    <property type="match status" value="1"/>
</dbReference>
<dbReference type="RefSeq" id="WP_339561769.1">
    <property type="nucleotide sequence ID" value="NZ_JBBGZH010000003.1"/>
</dbReference>
<organism evidence="5 6">
    <name type="scientific">Ochrobactrum vermis</name>
    <dbReference type="NCBI Taxonomy" id="1827297"/>
    <lineage>
        <taxon>Bacteria</taxon>
        <taxon>Pseudomonadati</taxon>
        <taxon>Pseudomonadota</taxon>
        <taxon>Alphaproteobacteria</taxon>
        <taxon>Hyphomicrobiales</taxon>
        <taxon>Brucellaceae</taxon>
        <taxon>Brucella/Ochrobactrum group</taxon>
        <taxon>Ochrobactrum</taxon>
    </lineage>
</organism>
<dbReference type="InterPro" id="IPR036388">
    <property type="entry name" value="WH-like_DNA-bd_sf"/>
</dbReference>
<proteinExistence type="predicted"/>
<dbReference type="InterPro" id="IPR000524">
    <property type="entry name" value="Tscrpt_reg_HTH_GntR"/>
</dbReference>
<comment type="caution">
    <text evidence="5">The sequence shown here is derived from an EMBL/GenBank/DDBJ whole genome shotgun (WGS) entry which is preliminary data.</text>
</comment>
<dbReference type="Gene3D" id="1.20.120.530">
    <property type="entry name" value="GntR ligand-binding domain-like"/>
    <property type="match status" value="1"/>
</dbReference>
<dbReference type="PROSITE" id="PS50949">
    <property type="entry name" value="HTH_GNTR"/>
    <property type="match status" value="1"/>
</dbReference>
<gene>
    <name evidence="5" type="ORF">WH297_24640</name>
</gene>
<name>A0ABU8PKW9_9HYPH</name>
<sequence length="256" mass="28585">MAFVFIVNGAAESSAVNHNQEVRALSRDQILLADQAYDAIIDLILSYQLRLGERTSVAQLAERLSLGRTPVKEAIARLQAEGLLSVAGRSGTTVREIDVTTARQLFALRRNLEGFAVEDAVRFVTEKDLQDLRLLLAQLQWSPDPSSNLYQMAARYVRSNVRFHATIVRCARNATLDRLYGQVQMQAQIVIYLYHLGSDHGAMDKKYQEHAAILAALEQRDAATLRQLLESHAVATEESVVKSLDALPQSRQRDRG</sequence>
<evidence type="ECO:0000256" key="2">
    <source>
        <dbReference type="ARBA" id="ARBA00023125"/>
    </source>
</evidence>
<dbReference type="Proteomes" id="UP001375812">
    <property type="component" value="Unassembled WGS sequence"/>
</dbReference>
<dbReference type="SUPFAM" id="SSF48008">
    <property type="entry name" value="GntR ligand-binding domain-like"/>
    <property type="match status" value="1"/>
</dbReference>
<dbReference type="InterPro" id="IPR036390">
    <property type="entry name" value="WH_DNA-bd_sf"/>
</dbReference>
<evidence type="ECO:0000256" key="1">
    <source>
        <dbReference type="ARBA" id="ARBA00023015"/>
    </source>
</evidence>
<evidence type="ECO:0000256" key="3">
    <source>
        <dbReference type="ARBA" id="ARBA00023163"/>
    </source>
</evidence>
<dbReference type="Gene3D" id="1.10.10.10">
    <property type="entry name" value="Winged helix-like DNA-binding domain superfamily/Winged helix DNA-binding domain"/>
    <property type="match status" value="1"/>
</dbReference>
<dbReference type="PANTHER" id="PTHR43537:SF24">
    <property type="entry name" value="GLUCONATE OPERON TRANSCRIPTIONAL REPRESSOR"/>
    <property type="match status" value="1"/>
</dbReference>
<keyword evidence="3" id="KW-0804">Transcription</keyword>
<keyword evidence="1" id="KW-0805">Transcription regulation</keyword>
<evidence type="ECO:0000313" key="5">
    <source>
        <dbReference type="EMBL" id="MEJ5022898.1"/>
    </source>
</evidence>
<keyword evidence="6" id="KW-1185">Reference proteome</keyword>
<dbReference type="EMBL" id="JBBGZH010000003">
    <property type="protein sequence ID" value="MEJ5022898.1"/>
    <property type="molecule type" value="Genomic_DNA"/>
</dbReference>
<reference evidence="5 6" key="1">
    <citation type="submission" date="2023-12" db="EMBL/GenBank/DDBJ databases">
        <title>Gut-associated functions are favored during microbiome assembly across C. elegans life.</title>
        <authorList>
            <person name="Zimmermann J."/>
        </authorList>
    </citation>
    <scope>NUCLEOTIDE SEQUENCE [LARGE SCALE GENOMIC DNA]</scope>
    <source>
        <strain evidence="5 6">MYb71</strain>
    </source>
</reference>
<dbReference type="CDD" id="cd07377">
    <property type="entry name" value="WHTH_GntR"/>
    <property type="match status" value="1"/>
</dbReference>
<dbReference type="InterPro" id="IPR011711">
    <property type="entry name" value="GntR_C"/>
</dbReference>
<dbReference type="SMART" id="SM00895">
    <property type="entry name" value="FCD"/>
    <property type="match status" value="1"/>
</dbReference>
<dbReference type="SUPFAM" id="SSF46785">
    <property type="entry name" value="Winged helix' DNA-binding domain"/>
    <property type="match status" value="1"/>
</dbReference>
<dbReference type="SMART" id="SM00345">
    <property type="entry name" value="HTH_GNTR"/>
    <property type="match status" value="1"/>
</dbReference>
<keyword evidence="2" id="KW-0238">DNA-binding</keyword>
<feature type="domain" description="HTH gntR-type" evidence="4">
    <location>
        <begin position="30"/>
        <end position="97"/>
    </location>
</feature>
<dbReference type="InterPro" id="IPR008920">
    <property type="entry name" value="TF_FadR/GntR_C"/>
</dbReference>
<protein>
    <submittedName>
        <fullName evidence="5">GntR family transcriptional regulator</fullName>
    </submittedName>
</protein>
<evidence type="ECO:0000313" key="6">
    <source>
        <dbReference type="Proteomes" id="UP001375812"/>
    </source>
</evidence>
<accession>A0ABU8PKW9</accession>